<evidence type="ECO:0000256" key="6">
    <source>
        <dbReference type="PIRSR" id="PIRSR610300-51"/>
    </source>
</evidence>
<evidence type="ECO:0000256" key="2">
    <source>
        <dbReference type="ARBA" id="ARBA00022723"/>
    </source>
</evidence>
<comment type="similarity">
    <text evidence="1">Belongs to the cysteine dioxygenase family.</text>
</comment>
<dbReference type="GO" id="GO:0016702">
    <property type="term" value="F:oxidoreductase activity, acting on single donors with incorporation of molecular oxygen, incorporation of two atoms of oxygen"/>
    <property type="evidence" value="ECO:0007669"/>
    <property type="project" value="InterPro"/>
</dbReference>
<keyword evidence="4" id="KW-0560">Oxidoreductase</keyword>
<evidence type="ECO:0000313" key="7">
    <source>
        <dbReference type="EMBL" id="ADB49746.1"/>
    </source>
</evidence>
<dbReference type="PANTHER" id="PTHR12918">
    <property type="entry name" value="CYSTEINE DIOXYGENASE"/>
    <property type="match status" value="1"/>
</dbReference>
<keyword evidence="5 6" id="KW-0408">Iron</keyword>
<gene>
    <name evidence="7" type="ordered locus">Cwoe_1317</name>
</gene>
<dbReference type="Gene3D" id="2.60.120.10">
    <property type="entry name" value="Jelly Rolls"/>
    <property type="match status" value="1"/>
</dbReference>
<protein>
    <submittedName>
        <fullName evidence="7">Cysteine dioxygenase type I</fullName>
    </submittedName>
</protein>
<evidence type="ECO:0000256" key="4">
    <source>
        <dbReference type="ARBA" id="ARBA00023002"/>
    </source>
</evidence>
<keyword evidence="2 6" id="KW-0479">Metal-binding</keyword>
<evidence type="ECO:0000313" key="8">
    <source>
        <dbReference type="Proteomes" id="UP000008229"/>
    </source>
</evidence>
<evidence type="ECO:0000256" key="1">
    <source>
        <dbReference type="ARBA" id="ARBA00006622"/>
    </source>
</evidence>
<reference evidence="7 8" key="1">
    <citation type="journal article" date="2010" name="Stand. Genomic Sci.">
        <title>Complete genome sequence of Conexibacter woesei type strain (ID131577).</title>
        <authorList>
            <person name="Pukall R."/>
            <person name="Lapidus A."/>
            <person name="Glavina Del Rio T."/>
            <person name="Copeland A."/>
            <person name="Tice H."/>
            <person name="Cheng J.-F."/>
            <person name="Lucas S."/>
            <person name="Chen F."/>
            <person name="Nolan M."/>
            <person name="Bruce D."/>
            <person name="Goodwin L."/>
            <person name="Pitluck S."/>
            <person name="Mavromatis K."/>
            <person name="Ivanova N."/>
            <person name="Ovchinnikova G."/>
            <person name="Pati A."/>
            <person name="Chen A."/>
            <person name="Palaniappan K."/>
            <person name="Land M."/>
            <person name="Hauser L."/>
            <person name="Chang Y.-J."/>
            <person name="Jeffries C.D."/>
            <person name="Chain P."/>
            <person name="Meincke L."/>
            <person name="Sims D."/>
            <person name="Brettin T."/>
            <person name="Detter J.C."/>
            <person name="Rohde M."/>
            <person name="Goeker M."/>
            <person name="Bristow J."/>
            <person name="Eisen J.A."/>
            <person name="Markowitz V."/>
            <person name="Kyrpides N.C."/>
            <person name="Klenk H.-P."/>
            <person name="Hugenholtz P."/>
        </authorList>
    </citation>
    <scope>NUCLEOTIDE SEQUENCE [LARGE SCALE GENOMIC DNA]</scope>
    <source>
        <strain evidence="8">DSM 14684 / CIP 108061 / JCM 11494 / NBRC 100937 / ID131577</strain>
    </source>
</reference>
<dbReference type="GO" id="GO:0008198">
    <property type="term" value="F:ferrous iron binding"/>
    <property type="evidence" value="ECO:0007669"/>
    <property type="project" value="TreeGrafter"/>
</dbReference>
<keyword evidence="8" id="KW-1185">Reference proteome</keyword>
<evidence type="ECO:0000256" key="5">
    <source>
        <dbReference type="ARBA" id="ARBA00023004"/>
    </source>
</evidence>
<dbReference type="Pfam" id="PF05995">
    <property type="entry name" value="CDO_I"/>
    <property type="match status" value="1"/>
</dbReference>
<dbReference type="OrthoDB" id="4217976at2"/>
<dbReference type="STRING" id="469383.Cwoe_1317"/>
<dbReference type="InterPro" id="IPR010300">
    <property type="entry name" value="CDO_1"/>
</dbReference>
<feature type="binding site" evidence="6">
    <location>
        <position position="69"/>
    </location>
    <ligand>
        <name>Fe cation</name>
        <dbReference type="ChEBI" id="CHEBI:24875"/>
        <note>catalytic</note>
    </ligand>
</feature>
<dbReference type="RefSeq" id="WP_012932797.1">
    <property type="nucleotide sequence ID" value="NC_013739.1"/>
</dbReference>
<dbReference type="InterPro" id="IPR014710">
    <property type="entry name" value="RmlC-like_jellyroll"/>
</dbReference>
<reference evidence="8" key="2">
    <citation type="submission" date="2010-01" db="EMBL/GenBank/DDBJ databases">
        <title>The complete genome of Conexibacter woesei DSM 14684.</title>
        <authorList>
            <consortium name="US DOE Joint Genome Institute (JGI-PGF)"/>
            <person name="Lucas S."/>
            <person name="Copeland A."/>
            <person name="Lapidus A."/>
            <person name="Glavina del Rio T."/>
            <person name="Dalin E."/>
            <person name="Tice H."/>
            <person name="Bruce D."/>
            <person name="Goodwin L."/>
            <person name="Pitluck S."/>
            <person name="Kyrpides N."/>
            <person name="Mavromatis K."/>
            <person name="Ivanova N."/>
            <person name="Mikhailova N."/>
            <person name="Chertkov O."/>
            <person name="Brettin T."/>
            <person name="Detter J.C."/>
            <person name="Han C."/>
            <person name="Larimer F."/>
            <person name="Land M."/>
            <person name="Hauser L."/>
            <person name="Markowitz V."/>
            <person name="Cheng J.-F."/>
            <person name="Hugenholtz P."/>
            <person name="Woyke T."/>
            <person name="Wu D."/>
            <person name="Pukall R."/>
            <person name="Steenblock K."/>
            <person name="Schneider S."/>
            <person name="Klenk H.-P."/>
            <person name="Eisen J.A."/>
        </authorList>
    </citation>
    <scope>NUCLEOTIDE SEQUENCE [LARGE SCALE GENOMIC DNA]</scope>
    <source>
        <strain evidence="8">DSM 14684 / CIP 108061 / JCM 11494 / NBRC 100937 / ID131577</strain>
    </source>
</reference>
<dbReference type="CDD" id="cd10548">
    <property type="entry name" value="cupin_CDO"/>
    <property type="match status" value="1"/>
</dbReference>
<dbReference type="PANTHER" id="PTHR12918:SF1">
    <property type="entry name" value="CYSTEINE DIOXYGENASE TYPE 1"/>
    <property type="match status" value="1"/>
</dbReference>
<dbReference type="KEGG" id="cwo:Cwoe_1317"/>
<proteinExistence type="inferred from homology"/>
<organism evidence="7 8">
    <name type="scientific">Conexibacter woesei (strain DSM 14684 / CCUG 47730 / CIP 108061 / JCM 11494 / NBRC 100937 / ID131577)</name>
    <dbReference type="NCBI Taxonomy" id="469383"/>
    <lineage>
        <taxon>Bacteria</taxon>
        <taxon>Bacillati</taxon>
        <taxon>Actinomycetota</taxon>
        <taxon>Thermoleophilia</taxon>
        <taxon>Solirubrobacterales</taxon>
        <taxon>Conexibacteraceae</taxon>
        <taxon>Conexibacter</taxon>
    </lineage>
</organism>
<dbReference type="HOGENOM" id="CLU_102185_0_1_11"/>
<dbReference type="EMBL" id="CP001854">
    <property type="protein sequence ID" value="ADB49746.1"/>
    <property type="molecule type" value="Genomic_DNA"/>
</dbReference>
<feature type="binding site" evidence="6">
    <location>
        <position position="115"/>
    </location>
    <ligand>
        <name>Fe cation</name>
        <dbReference type="ChEBI" id="CHEBI:24875"/>
        <note>catalytic</note>
    </ligand>
</feature>
<dbReference type="InterPro" id="IPR011051">
    <property type="entry name" value="RmlC_Cupin_sf"/>
</dbReference>
<dbReference type="SUPFAM" id="SSF51182">
    <property type="entry name" value="RmlC-like cupins"/>
    <property type="match status" value="1"/>
</dbReference>
<dbReference type="eggNOG" id="COG5553">
    <property type="taxonomic scope" value="Bacteria"/>
</dbReference>
<keyword evidence="3 7" id="KW-0223">Dioxygenase</keyword>
<dbReference type="AlphaFoldDB" id="D3FES2"/>
<name>D3FES2_CONWI</name>
<feature type="binding site" evidence="6">
    <location>
        <position position="71"/>
    </location>
    <ligand>
        <name>Fe cation</name>
        <dbReference type="ChEBI" id="CHEBI:24875"/>
        <note>catalytic</note>
    </ligand>
</feature>
<evidence type="ECO:0000256" key="3">
    <source>
        <dbReference type="ARBA" id="ARBA00022964"/>
    </source>
</evidence>
<dbReference type="Proteomes" id="UP000008229">
    <property type="component" value="Chromosome"/>
</dbReference>
<accession>D3FES2</accession>
<sequence length="168" mass="18604">MTDIERPTHRDLTREELRELAQRIAADPAQWSAHVAHDPTQRTYAELLRDEHVDVWLICWSEDHDTGFHDHDLSCGAVAVVDGAVREERLVLGGEPTARVAGAGASFDFGAADIHRVLHHGDVPAVTIHAYSPPLVRMGSYLVEDDGTLQRHSVSYEEELRPLETAAG</sequence>